<evidence type="ECO:0000313" key="2">
    <source>
        <dbReference type="Proteomes" id="UP000319557"/>
    </source>
</evidence>
<dbReference type="KEGG" id="ruv:EC9_52800"/>
<name>A0A517M859_9BACT</name>
<dbReference type="OrthoDB" id="287951at2"/>
<accession>A0A517M859</accession>
<dbReference type="EMBL" id="CP036261">
    <property type="protein sequence ID" value="QDS91060.1"/>
    <property type="molecule type" value="Genomic_DNA"/>
</dbReference>
<protein>
    <recommendedName>
        <fullName evidence="3">Carboxypeptidase regulatory-like domain-containing protein</fullName>
    </recommendedName>
</protein>
<keyword evidence="2" id="KW-1185">Reference proteome</keyword>
<dbReference type="RefSeq" id="WP_145348759.1">
    <property type="nucleotide sequence ID" value="NZ_CP036261.1"/>
</dbReference>
<dbReference type="GO" id="GO:0030246">
    <property type="term" value="F:carbohydrate binding"/>
    <property type="evidence" value="ECO:0007669"/>
    <property type="project" value="InterPro"/>
</dbReference>
<dbReference type="SUPFAM" id="SSF49452">
    <property type="entry name" value="Starch-binding domain-like"/>
    <property type="match status" value="1"/>
</dbReference>
<dbReference type="InterPro" id="IPR013784">
    <property type="entry name" value="Carb-bd-like_fold"/>
</dbReference>
<evidence type="ECO:0000313" key="1">
    <source>
        <dbReference type="EMBL" id="QDS91060.1"/>
    </source>
</evidence>
<gene>
    <name evidence="1" type="ORF">EC9_52800</name>
</gene>
<evidence type="ECO:0008006" key="3">
    <source>
        <dbReference type="Google" id="ProtNLM"/>
    </source>
</evidence>
<dbReference type="Proteomes" id="UP000319557">
    <property type="component" value="Chromosome"/>
</dbReference>
<sequence length="145" mass="15588">MFSGRIVLLCLIAGGLSLGCSRAHNLPGETGTLKGHVSYRDGTIPEGSSVVMLHKGTGIPAVGVTDSDGNFTMIMREGPDVLVGDYVVNIRPPGEIDDNVLEITAETVPPLWNEVPQKYWNPSTSNEAYTVNSGTNFYEFTLTDN</sequence>
<dbReference type="AlphaFoldDB" id="A0A517M859"/>
<proteinExistence type="predicted"/>
<organism evidence="1 2">
    <name type="scientific">Rosistilla ulvae</name>
    <dbReference type="NCBI Taxonomy" id="1930277"/>
    <lineage>
        <taxon>Bacteria</taxon>
        <taxon>Pseudomonadati</taxon>
        <taxon>Planctomycetota</taxon>
        <taxon>Planctomycetia</taxon>
        <taxon>Pirellulales</taxon>
        <taxon>Pirellulaceae</taxon>
        <taxon>Rosistilla</taxon>
    </lineage>
</organism>
<dbReference type="PROSITE" id="PS51257">
    <property type="entry name" value="PROKAR_LIPOPROTEIN"/>
    <property type="match status" value="1"/>
</dbReference>
<reference evidence="1 2" key="1">
    <citation type="submission" date="2019-02" db="EMBL/GenBank/DDBJ databases">
        <title>Deep-cultivation of Planctomycetes and their phenomic and genomic characterization uncovers novel biology.</title>
        <authorList>
            <person name="Wiegand S."/>
            <person name="Jogler M."/>
            <person name="Boedeker C."/>
            <person name="Pinto D."/>
            <person name="Vollmers J."/>
            <person name="Rivas-Marin E."/>
            <person name="Kohn T."/>
            <person name="Peeters S.H."/>
            <person name="Heuer A."/>
            <person name="Rast P."/>
            <person name="Oberbeckmann S."/>
            <person name="Bunk B."/>
            <person name="Jeske O."/>
            <person name="Meyerdierks A."/>
            <person name="Storesund J.E."/>
            <person name="Kallscheuer N."/>
            <person name="Luecker S."/>
            <person name="Lage O.M."/>
            <person name="Pohl T."/>
            <person name="Merkel B.J."/>
            <person name="Hornburger P."/>
            <person name="Mueller R.-W."/>
            <person name="Bruemmer F."/>
            <person name="Labrenz M."/>
            <person name="Spormann A.M."/>
            <person name="Op den Camp H."/>
            <person name="Overmann J."/>
            <person name="Amann R."/>
            <person name="Jetten M.S.M."/>
            <person name="Mascher T."/>
            <person name="Medema M.H."/>
            <person name="Devos D.P."/>
            <person name="Kaster A.-K."/>
            <person name="Ovreas L."/>
            <person name="Rohde M."/>
            <person name="Galperin M.Y."/>
            <person name="Jogler C."/>
        </authorList>
    </citation>
    <scope>NUCLEOTIDE SEQUENCE [LARGE SCALE GENOMIC DNA]</scope>
    <source>
        <strain evidence="1 2">EC9</strain>
    </source>
</reference>